<dbReference type="InterPro" id="IPR037401">
    <property type="entry name" value="SnoaL-like"/>
</dbReference>
<gene>
    <name evidence="2" type="ORF">GCM10011348_14860</name>
</gene>
<proteinExistence type="predicted"/>
<accession>A0A918DS00</accession>
<dbReference type="InterPro" id="IPR032710">
    <property type="entry name" value="NTF2-like_dom_sf"/>
</dbReference>
<evidence type="ECO:0000313" key="3">
    <source>
        <dbReference type="Proteomes" id="UP000599578"/>
    </source>
</evidence>
<evidence type="ECO:0000259" key="1">
    <source>
        <dbReference type="Pfam" id="PF12680"/>
    </source>
</evidence>
<dbReference type="RefSeq" id="WP_188859949.1">
    <property type="nucleotide sequence ID" value="NZ_BMLT01000003.1"/>
</dbReference>
<organism evidence="2 3">
    <name type="scientific">Marinobacterium nitratireducens</name>
    <dbReference type="NCBI Taxonomy" id="518897"/>
    <lineage>
        <taxon>Bacteria</taxon>
        <taxon>Pseudomonadati</taxon>
        <taxon>Pseudomonadota</taxon>
        <taxon>Gammaproteobacteria</taxon>
        <taxon>Oceanospirillales</taxon>
        <taxon>Oceanospirillaceae</taxon>
        <taxon>Marinobacterium</taxon>
    </lineage>
</organism>
<dbReference type="Pfam" id="PF12680">
    <property type="entry name" value="SnoaL_2"/>
    <property type="match status" value="1"/>
</dbReference>
<dbReference type="EMBL" id="BMLT01000003">
    <property type="protein sequence ID" value="GGO79754.1"/>
    <property type="molecule type" value="Genomic_DNA"/>
</dbReference>
<keyword evidence="3" id="KW-1185">Reference proteome</keyword>
<dbReference type="Proteomes" id="UP000599578">
    <property type="component" value="Unassembled WGS sequence"/>
</dbReference>
<comment type="caution">
    <text evidence="2">The sequence shown here is derived from an EMBL/GenBank/DDBJ whole genome shotgun (WGS) entry which is preliminary data.</text>
</comment>
<feature type="domain" description="SnoaL-like" evidence="1">
    <location>
        <begin position="13"/>
        <end position="111"/>
    </location>
</feature>
<reference evidence="2 3" key="1">
    <citation type="journal article" date="2014" name="Int. J. Syst. Evol. Microbiol.">
        <title>Complete genome sequence of Corynebacterium casei LMG S-19264T (=DSM 44701T), isolated from a smear-ripened cheese.</title>
        <authorList>
            <consortium name="US DOE Joint Genome Institute (JGI-PGF)"/>
            <person name="Walter F."/>
            <person name="Albersmeier A."/>
            <person name="Kalinowski J."/>
            <person name="Ruckert C."/>
        </authorList>
    </citation>
    <scope>NUCLEOTIDE SEQUENCE [LARGE SCALE GENOMIC DNA]</scope>
    <source>
        <strain evidence="2 3">CGMCC 1.7286</strain>
    </source>
</reference>
<sequence>MTVDECCNRYIELFENLTPDRLGDLAALLSQDVRFRDPFNDVHGVPAMLRVLEDMFERTENPAFSVTHYCIDGERAYLNWRFSARVPVLGDWSVEGVSLLHFDRGGKVCAHLDYWDAGLLYARIPLLGWLIGRLRRRLAAKG</sequence>
<dbReference type="AlphaFoldDB" id="A0A918DS00"/>
<evidence type="ECO:0000313" key="2">
    <source>
        <dbReference type="EMBL" id="GGO79754.1"/>
    </source>
</evidence>
<dbReference type="SUPFAM" id="SSF54427">
    <property type="entry name" value="NTF2-like"/>
    <property type="match status" value="1"/>
</dbReference>
<name>A0A918DS00_9GAMM</name>
<protein>
    <recommendedName>
        <fullName evidence="1">SnoaL-like domain-containing protein</fullName>
    </recommendedName>
</protein>
<dbReference type="Gene3D" id="3.10.450.50">
    <property type="match status" value="1"/>
</dbReference>